<proteinExistence type="predicted"/>
<dbReference type="Proteomes" id="UP001518925">
    <property type="component" value="Unassembled WGS sequence"/>
</dbReference>
<keyword evidence="2" id="KW-1185">Reference proteome</keyword>
<dbReference type="InterPro" id="IPR036249">
    <property type="entry name" value="Thioredoxin-like_sf"/>
</dbReference>
<evidence type="ECO:0000313" key="2">
    <source>
        <dbReference type="Proteomes" id="UP001518925"/>
    </source>
</evidence>
<dbReference type="RefSeq" id="WP_204202797.1">
    <property type="nucleotide sequence ID" value="NZ_JAFELM010000021.1"/>
</dbReference>
<organism evidence="1 2">
    <name type="scientific">Bacillus suaedaesalsae</name>
    <dbReference type="NCBI Taxonomy" id="2810349"/>
    <lineage>
        <taxon>Bacteria</taxon>
        <taxon>Bacillati</taxon>
        <taxon>Bacillota</taxon>
        <taxon>Bacilli</taxon>
        <taxon>Bacillales</taxon>
        <taxon>Bacillaceae</taxon>
        <taxon>Bacillus</taxon>
    </lineage>
</organism>
<gene>
    <name evidence="1" type="ORF">JR050_07035</name>
</gene>
<dbReference type="Pfam" id="PF14595">
    <property type="entry name" value="Thioredoxin_9"/>
    <property type="match status" value="1"/>
</dbReference>
<dbReference type="SUPFAM" id="SSF52833">
    <property type="entry name" value="Thioredoxin-like"/>
    <property type="match status" value="1"/>
</dbReference>
<sequence length="182" mass="21450">MTLVKWFEKGVPFKQYVDNMKVNKEELLNVYENLEFHRDDIIFFQKKLLNKWKGIVLTADWCGDAALCVPVLQRISEISNVELHYLIRDENLKLMDQYLTNGTSRAIPIFIFMDQDGNEKLVWGPRSKEVQQMVESGRATLPPTDAPDFQEKQLQFYKEFKEKTTSDPEIWRTVIESVKEKL</sequence>
<name>A0ABS2DG50_9BACI</name>
<comment type="caution">
    <text evidence="1">The sequence shown here is derived from an EMBL/GenBank/DDBJ whole genome shotgun (WGS) entry which is preliminary data.</text>
</comment>
<protein>
    <submittedName>
        <fullName evidence="1">Thioredoxin family protein</fullName>
    </submittedName>
</protein>
<accession>A0ABS2DG50</accession>
<reference evidence="1 2" key="1">
    <citation type="submission" date="2021-02" db="EMBL/GenBank/DDBJ databases">
        <title>Bacillus sp. RD4P76, an endophyte from a halophyte.</title>
        <authorList>
            <person name="Sun J.-Q."/>
        </authorList>
    </citation>
    <scope>NUCLEOTIDE SEQUENCE [LARGE SCALE GENOMIC DNA]</scope>
    <source>
        <strain evidence="1 2">RD4P76</strain>
    </source>
</reference>
<dbReference type="Gene3D" id="3.40.30.10">
    <property type="entry name" value="Glutaredoxin"/>
    <property type="match status" value="1"/>
</dbReference>
<evidence type="ECO:0000313" key="1">
    <source>
        <dbReference type="EMBL" id="MBM6617429.1"/>
    </source>
</evidence>
<dbReference type="EMBL" id="JAFELM010000021">
    <property type="protein sequence ID" value="MBM6617429.1"/>
    <property type="molecule type" value="Genomic_DNA"/>
</dbReference>